<keyword evidence="3 5" id="KW-1133">Transmembrane helix</keyword>
<dbReference type="EMBL" id="LWQT01000066">
    <property type="protein sequence ID" value="OAN49137.1"/>
    <property type="molecule type" value="Genomic_DNA"/>
</dbReference>
<accession>A0A178MLT5</accession>
<proteinExistence type="predicted"/>
<comment type="caution">
    <text evidence="6">The sequence shown here is derived from an EMBL/GenBank/DDBJ whole genome shotgun (WGS) entry which is preliminary data.</text>
</comment>
<keyword evidence="2 5" id="KW-0812">Transmembrane</keyword>
<name>A0A178MLT5_9PROT</name>
<dbReference type="RefSeq" id="WP_068493479.1">
    <property type="nucleotide sequence ID" value="NZ_LWQT01000066.1"/>
</dbReference>
<feature type="transmembrane region" description="Helical" evidence="5">
    <location>
        <begin position="184"/>
        <end position="213"/>
    </location>
</feature>
<dbReference type="InterPro" id="IPR059112">
    <property type="entry name" value="CysZ/EI24"/>
</dbReference>
<evidence type="ECO:0000256" key="4">
    <source>
        <dbReference type="ARBA" id="ARBA00023136"/>
    </source>
</evidence>
<gene>
    <name evidence="6" type="ORF">A6A04_03195</name>
</gene>
<feature type="transmembrane region" description="Helical" evidence="5">
    <location>
        <begin position="20"/>
        <end position="43"/>
    </location>
</feature>
<dbReference type="AlphaFoldDB" id="A0A178MLT5"/>
<dbReference type="Pfam" id="PF07264">
    <property type="entry name" value="EI24"/>
    <property type="match status" value="1"/>
</dbReference>
<evidence type="ECO:0000256" key="2">
    <source>
        <dbReference type="ARBA" id="ARBA00022692"/>
    </source>
</evidence>
<dbReference type="STRING" id="1285242.A6A04_03195"/>
<evidence type="ECO:0000256" key="1">
    <source>
        <dbReference type="ARBA" id="ARBA00004141"/>
    </source>
</evidence>
<keyword evidence="4 5" id="KW-0472">Membrane</keyword>
<sequence length="226" mass="24505">MISALIKAFGQLGDPRLKRILKIGVAVALACWIGLAAIASAVAGRVQLFENSWADTGADTAVILASLVVPILFFSALATFVMSFWLDQVCDVVEGHHYPHLGPAVELPWTQVLLASARFLLVMVTVTLVAAPFYVALLFFGLGLILNYAVNGYLLGREYFELVACRRLEADQAKLLFRNNLGKLWLSGALINLLFQIPLLNLTAPVVATAFMVHMVQGLRRGPGGL</sequence>
<comment type="subcellular location">
    <subcellularLocation>
        <location evidence="1">Membrane</location>
        <topology evidence="1">Multi-pass membrane protein</topology>
    </subcellularLocation>
</comment>
<evidence type="ECO:0000256" key="5">
    <source>
        <dbReference type="SAM" id="Phobius"/>
    </source>
</evidence>
<organism evidence="6 7">
    <name type="scientific">Paramagnetospirillum marisnigri</name>
    <dbReference type="NCBI Taxonomy" id="1285242"/>
    <lineage>
        <taxon>Bacteria</taxon>
        <taxon>Pseudomonadati</taxon>
        <taxon>Pseudomonadota</taxon>
        <taxon>Alphaproteobacteria</taxon>
        <taxon>Rhodospirillales</taxon>
        <taxon>Magnetospirillaceae</taxon>
        <taxon>Paramagnetospirillum</taxon>
    </lineage>
</organism>
<protein>
    <recommendedName>
        <fullName evidence="8">Cysteine biosynthesis protein CysZ</fullName>
    </recommendedName>
</protein>
<keyword evidence="7" id="KW-1185">Reference proteome</keyword>
<evidence type="ECO:0008006" key="8">
    <source>
        <dbReference type="Google" id="ProtNLM"/>
    </source>
</evidence>
<evidence type="ECO:0000256" key="3">
    <source>
        <dbReference type="ARBA" id="ARBA00022989"/>
    </source>
</evidence>
<feature type="transmembrane region" description="Helical" evidence="5">
    <location>
        <begin position="119"/>
        <end position="146"/>
    </location>
</feature>
<feature type="transmembrane region" description="Helical" evidence="5">
    <location>
        <begin position="63"/>
        <end position="86"/>
    </location>
</feature>
<evidence type="ECO:0000313" key="6">
    <source>
        <dbReference type="EMBL" id="OAN49137.1"/>
    </source>
</evidence>
<dbReference type="Proteomes" id="UP000078428">
    <property type="component" value="Unassembled WGS sequence"/>
</dbReference>
<evidence type="ECO:0000313" key="7">
    <source>
        <dbReference type="Proteomes" id="UP000078428"/>
    </source>
</evidence>
<reference evidence="6 7" key="1">
    <citation type="submission" date="2016-04" db="EMBL/GenBank/DDBJ databases">
        <title>Draft genome sequence of freshwater magnetotactic bacteria Magnetospirillum marisnigri SP-1 and Magnetospirillum moscoviense BB-1.</title>
        <authorList>
            <person name="Koziaeva V."/>
            <person name="Dziuba M.V."/>
            <person name="Ivanov T.M."/>
            <person name="Kuznetsov B."/>
            <person name="Grouzdev D.S."/>
        </authorList>
    </citation>
    <scope>NUCLEOTIDE SEQUENCE [LARGE SCALE GENOMIC DNA]</scope>
    <source>
        <strain evidence="6 7">SP-1</strain>
    </source>
</reference>